<evidence type="ECO:0000256" key="1">
    <source>
        <dbReference type="ARBA" id="ARBA00023157"/>
    </source>
</evidence>
<feature type="signal peptide" evidence="3">
    <location>
        <begin position="1"/>
        <end position="21"/>
    </location>
</feature>
<sequence length="288" mass="32539">MKMGLVPSLAVLLFLAVCADSARNGFMPIENVAEGNYPLMDDSLVLHELKEPYENEVLSSEGLPTEFCHLCLDFSRKAKKILSDPNLFKEIDNLAAVLCGLVSPDLKPKCIKMVERYKYEAVMLLQEVVREDKFCNSTGFCPNNPQESFLSTSSKANLLSAMEHFNEMLSKMQKDLPMELTSNATCNVCHSVLDKIHNALEDPDKQLKFITSLLKACETEAFIYRCKKLVFAYGPIVISNLQKIVSMDLCHMVHLCKDPRNQTDHMNLVSMEQSRRHPPSTIAQLYLI</sequence>
<feature type="chain" id="PRO_5008899787" evidence="3">
    <location>
        <begin position="22"/>
        <end position="288"/>
    </location>
</feature>
<dbReference type="InterPro" id="IPR011001">
    <property type="entry name" value="Saposin-like"/>
</dbReference>
<keyword evidence="3" id="KW-0732">Signal</keyword>
<dbReference type="InterPro" id="IPR051428">
    <property type="entry name" value="Sphingo_Act-Surfact_Prot"/>
</dbReference>
<dbReference type="InterPro" id="IPR008138">
    <property type="entry name" value="SapB_2"/>
</dbReference>
<proteinExistence type="predicted"/>
<dbReference type="PROSITE" id="PS50015">
    <property type="entry name" value="SAP_B"/>
    <property type="match status" value="2"/>
</dbReference>
<evidence type="ECO:0000313" key="5">
    <source>
        <dbReference type="EMBL" id="JAT46801.1"/>
    </source>
</evidence>
<dbReference type="PANTHER" id="PTHR11480">
    <property type="entry name" value="SAPOSIN-RELATED"/>
    <property type="match status" value="1"/>
</dbReference>
<evidence type="ECO:0000256" key="2">
    <source>
        <dbReference type="ARBA" id="ARBA00023180"/>
    </source>
</evidence>
<dbReference type="InterPro" id="IPR008139">
    <property type="entry name" value="SaposinB_dom"/>
</dbReference>
<dbReference type="SMART" id="SM00741">
    <property type="entry name" value="SapB"/>
    <property type="match status" value="2"/>
</dbReference>
<protein>
    <submittedName>
        <fullName evidence="5">Proactivator polypeptide-like 1</fullName>
    </submittedName>
</protein>
<keyword evidence="2" id="KW-0325">Glycoprotein</keyword>
<name>A0A1D1XWR5_9ARAE</name>
<evidence type="ECO:0000259" key="4">
    <source>
        <dbReference type="PROSITE" id="PS50015"/>
    </source>
</evidence>
<organism evidence="5">
    <name type="scientific">Anthurium amnicola</name>
    <dbReference type="NCBI Taxonomy" id="1678845"/>
    <lineage>
        <taxon>Eukaryota</taxon>
        <taxon>Viridiplantae</taxon>
        <taxon>Streptophyta</taxon>
        <taxon>Embryophyta</taxon>
        <taxon>Tracheophyta</taxon>
        <taxon>Spermatophyta</taxon>
        <taxon>Magnoliopsida</taxon>
        <taxon>Liliopsida</taxon>
        <taxon>Araceae</taxon>
        <taxon>Pothoideae</taxon>
        <taxon>Potheae</taxon>
        <taxon>Anthurium</taxon>
    </lineage>
</organism>
<accession>A0A1D1XWR5</accession>
<dbReference type="EMBL" id="GDJX01021135">
    <property type="protein sequence ID" value="JAT46801.1"/>
    <property type="molecule type" value="Transcribed_RNA"/>
</dbReference>
<dbReference type="AlphaFoldDB" id="A0A1D1XWR5"/>
<dbReference type="Gene3D" id="1.10.225.10">
    <property type="entry name" value="Saposin-like"/>
    <property type="match status" value="2"/>
</dbReference>
<reference evidence="5" key="1">
    <citation type="submission" date="2015-07" db="EMBL/GenBank/DDBJ databases">
        <title>Transcriptome Assembly of Anthurium amnicola.</title>
        <authorList>
            <person name="Suzuki J."/>
        </authorList>
    </citation>
    <scope>NUCLEOTIDE SEQUENCE</scope>
</reference>
<evidence type="ECO:0000256" key="3">
    <source>
        <dbReference type="SAM" id="SignalP"/>
    </source>
</evidence>
<keyword evidence="1" id="KW-1015">Disulfide bond</keyword>
<dbReference type="SUPFAM" id="SSF47862">
    <property type="entry name" value="Saposin"/>
    <property type="match status" value="2"/>
</dbReference>
<feature type="domain" description="Saposin B-type" evidence="4">
    <location>
        <begin position="182"/>
        <end position="260"/>
    </location>
</feature>
<gene>
    <name evidence="5" type="primary">Psapl1_1</name>
    <name evidence="5" type="ORF">g.10144</name>
</gene>
<feature type="domain" description="Saposin B-type" evidence="4">
    <location>
        <begin position="64"/>
        <end position="145"/>
    </location>
</feature>
<dbReference type="PANTHER" id="PTHR11480:SF87">
    <property type="entry name" value="PROSAPOSIN-LIKE"/>
    <property type="match status" value="1"/>
</dbReference>
<dbReference type="Pfam" id="PF03489">
    <property type="entry name" value="SapB_2"/>
    <property type="match status" value="1"/>
</dbReference>